<dbReference type="SMART" id="SM00342">
    <property type="entry name" value="HTH_ARAC"/>
    <property type="match status" value="1"/>
</dbReference>
<evidence type="ECO:0000259" key="8">
    <source>
        <dbReference type="PROSITE" id="PS50110"/>
    </source>
</evidence>
<dbReference type="SUPFAM" id="SSF52172">
    <property type="entry name" value="CheY-like"/>
    <property type="match status" value="1"/>
</dbReference>
<keyword evidence="2" id="KW-0805">Transcription regulation</keyword>
<dbReference type="PRINTS" id="PR00032">
    <property type="entry name" value="HTHARAC"/>
</dbReference>
<dbReference type="InterPro" id="IPR011006">
    <property type="entry name" value="CheY-like_superfamily"/>
</dbReference>
<keyword evidence="4" id="KW-0804">Transcription</keyword>
<dbReference type="PROSITE" id="PS50110">
    <property type="entry name" value="RESPONSE_REGULATORY"/>
    <property type="match status" value="1"/>
</dbReference>
<sequence>MFNILVVDDEYLSRKGVKSIIQEELEEDIKVLEASNGIEARKIVDEQNLDVILLDINIPGINGIDLCRYIKSKYADIHIIVTTAYDDLATKNKIMNLNISKYLEKPIRPQKIVDSLKKILNINNKNLNSNYSEIYINKLKIYILNNSYKESVEMLKEYVDFLYKSNDEKVLVDDINNFINKLEEICKNQNIYIDPKINYKIVEMKKGNYNYLQKNELLSEFVNLVNNIFDSILIKDNTSNNYVKDIKNYIKRNINKNITLEDAASYVNLSPHYLSKIFKKETGVNFISYLTDRRIEVAKDMLEDENMPISNIAIELCYSKSNYFSKVFKKKVGLTPSEYREQYLKKKLCSLIK</sequence>
<keyword evidence="3" id="KW-0238">DNA-binding</keyword>
<dbReference type="PROSITE" id="PS01124">
    <property type="entry name" value="HTH_ARAC_FAMILY_2"/>
    <property type="match status" value="1"/>
</dbReference>
<evidence type="ECO:0000313" key="10">
    <source>
        <dbReference type="Proteomes" id="UP000609849"/>
    </source>
</evidence>
<dbReference type="RefSeq" id="WP_153972597.1">
    <property type="nucleotide sequence ID" value="NZ_JACRWE010000008.1"/>
</dbReference>
<feature type="domain" description="HTH araC/xylS-type" evidence="7">
    <location>
        <begin position="244"/>
        <end position="342"/>
    </location>
</feature>
<proteinExistence type="predicted"/>
<organism evidence="9 10">
    <name type="scientific">Romboutsia faecis</name>
    <dbReference type="NCBI Taxonomy" id="2764597"/>
    <lineage>
        <taxon>Bacteria</taxon>
        <taxon>Bacillati</taxon>
        <taxon>Bacillota</taxon>
        <taxon>Clostridia</taxon>
        <taxon>Peptostreptococcales</taxon>
        <taxon>Peptostreptococcaceae</taxon>
        <taxon>Romboutsia</taxon>
    </lineage>
</organism>
<comment type="function">
    <text evidence="5">May play the central regulatory role in sporulation. It may be an element of the effector pathway responsible for the activation of sporulation genes in response to nutritional stress. Spo0A may act in concert with spo0H (a sigma factor) to control the expression of some genes that are critical to the sporulation process.</text>
</comment>
<dbReference type="SMART" id="SM00448">
    <property type="entry name" value="REC"/>
    <property type="match status" value="1"/>
</dbReference>
<dbReference type="Gene3D" id="1.10.10.60">
    <property type="entry name" value="Homeodomain-like"/>
    <property type="match status" value="2"/>
</dbReference>
<comment type="caution">
    <text evidence="9">The sequence shown here is derived from an EMBL/GenBank/DDBJ whole genome shotgun (WGS) entry which is preliminary data.</text>
</comment>
<evidence type="ECO:0000256" key="2">
    <source>
        <dbReference type="ARBA" id="ARBA00023015"/>
    </source>
</evidence>
<dbReference type="CDD" id="cd17536">
    <property type="entry name" value="REC_YesN-like"/>
    <property type="match status" value="1"/>
</dbReference>
<dbReference type="Gene3D" id="3.40.50.2300">
    <property type="match status" value="1"/>
</dbReference>
<evidence type="ECO:0000256" key="4">
    <source>
        <dbReference type="ARBA" id="ARBA00023163"/>
    </source>
</evidence>
<reference evidence="9 10" key="1">
    <citation type="submission" date="2020-08" db="EMBL/GenBank/DDBJ databases">
        <authorList>
            <person name="Liu C."/>
            <person name="Sun Q."/>
        </authorList>
    </citation>
    <scope>NUCLEOTIDE SEQUENCE [LARGE SCALE GENOMIC DNA]</scope>
    <source>
        <strain evidence="9 10">NSJ-18</strain>
    </source>
</reference>
<dbReference type="InterPro" id="IPR020449">
    <property type="entry name" value="Tscrpt_reg_AraC-type_HTH"/>
</dbReference>
<dbReference type="Pfam" id="PF12833">
    <property type="entry name" value="HTH_18"/>
    <property type="match status" value="1"/>
</dbReference>
<dbReference type="InterPro" id="IPR009057">
    <property type="entry name" value="Homeodomain-like_sf"/>
</dbReference>
<feature type="modified residue" description="4-aspartylphosphate" evidence="6">
    <location>
        <position position="55"/>
    </location>
</feature>
<dbReference type="Pfam" id="PF00072">
    <property type="entry name" value="Response_reg"/>
    <property type="match status" value="1"/>
</dbReference>
<dbReference type="InterPro" id="IPR018060">
    <property type="entry name" value="HTH_AraC"/>
</dbReference>
<dbReference type="PANTHER" id="PTHR43280:SF10">
    <property type="entry name" value="REGULATORY PROTEIN POCR"/>
    <property type="match status" value="1"/>
</dbReference>
<evidence type="ECO:0000259" key="7">
    <source>
        <dbReference type="PROSITE" id="PS01124"/>
    </source>
</evidence>
<dbReference type="PANTHER" id="PTHR43280">
    <property type="entry name" value="ARAC-FAMILY TRANSCRIPTIONAL REGULATOR"/>
    <property type="match status" value="1"/>
</dbReference>
<name>A0ABR7JT14_9FIRM</name>
<keyword evidence="6" id="KW-0597">Phosphoprotein</keyword>
<dbReference type="EMBL" id="JACRWE010000008">
    <property type="protein sequence ID" value="MBC5997912.1"/>
    <property type="molecule type" value="Genomic_DNA"/>
</dbReference>
<gene>
    <name evidence="9" type="ORF">H8923_14210</name>
</gene>
<keyword evidence="10" id="KW-1185">Reference proteome</keyword>
<protein>
    <recommendedName>
        <fullName evidence="1">Stage 0 sporulation protein A homolog</fullName>
    </recommendedName>
</protein>
<feature type="domain" description="Response regulatory" evidence="8">
    <location>
        <begin position="3"/>
        <end position="120"/>
    </location>
</feature>
<evidence type="ECO:0000256" key="3">
    <source>
        <dbReference type="ARBA" id="ARBA00023125"/>
    </source>
</evidence>
<dbReference type="SUPFAM" id="SSF46689">
    <property type="entry name" value="Homeodomain-like"/>
    <property type="match status" value="2"/>
</dbReference>
<evidence type="ECO:0000313" key="9">
    <source>
        <dbReference type="EMBL" id="MBC5997912.1"/>
    </source>
</evidence>
<accession>A0ABR7JT14</accession>
<dbReference type="Proteomes" id="UP000609849">
    <property type="component" value="Unassembled WGS sequence"/>
</dbReference>
<evidence type="ECO:0000256" key="1">
    <source>
        <dbReference type="ARBA" id="ARBA00018672"/>
    </source>
</evidence>
<dbReference type="InterPro" id="IPR001789">
    <property type="entry name" value="Sig_transdc_resp-reg_receiver"/>
</dbReference>
<evidence type="ECO:0000256" key="6">
    <source>
        <dbReference type="PROSITE-ProRule" id="PRU00169"/>
    </source>
</evidence>
<evidence type="ECO:0000256" key="5">
    <source>
        <dbReference type="ARBA" id="ARBA00024867"/>
    </source>
</evidence>